<dbReference type="PANTHER" id="PTHR36030">
    <property type="entry name" value="CALMODULIN-BINDING DOMAIN-CONTAINING PROTEIN"/>
    <property type="match status" value="1"/>
</dbReference>
<sequence length="106" mass="11497">MESKRRGSMKNKVIFMSLYKAPKPASSVRYGNPVKPTSSAASAMASPTGFYGDAFVNRSTIEKHSDMGENYAYGGGELRHADEGIDARAASYISGVRERLSLERGD</sequence>
<gene>
    <name evidence="1" type="ORF">V6N12_030482</name>
</gene>
<keyword evidence="2" id="KW-1185">Reference proteome</keyword>
<dbReference type="Proteomes" id="UP001472677">
    <property type="component" value="Unassembled WGS sequence"/>
</dbReference>
<proteinExistence type="predicted"/>
<accession>A0ABR2A1B5</accession>
<dbReference type="EMBL" id="JBBPBM010001174">
    <property type="protein sequence ID" value="KAK8486396.1"/>
    <property type="molecule type" value="Genomic_DNA"/>
</dbReference>
<reference evidence="1 2" key="1">
    <citation type="journal article" date="2024" name="G3 (Bethesda)">
        <title>Genome assembly of Hibiscus sabdariffa L. provides insights into metabolisms of medicinal natural products.</title>
        <authorList>
            <person name="Kim T."/>
        </authorList>
    </citation>
    <scope>NUCLEOTIDE SEQUENCE [LARGE SCALE GENOMIC DNA]</scope>
    <source>
        <strain evidence="1">TK-2024</strain>
        <tissue evidence="1">Old leaves</tissue>
    </source>
</reference>
<dbReference type="PANTHER" id="PTHR36030:SF1">
    <property type="entry name" value="CALMODULIN-BINDING DOMAIN-CONTAINING PROTEIN"/>
    <property type="match status" value="1"/>
</dbReference>
<evidence type="ECO:0000313" key="2">
    <source>
        <dbReference type="Proteomes" id="UP001472677"/>
    </source>
</evidence>
<evidence type="ECO:0000313" key="1">
    <source>
        <dbReference type="EMBL" id="KAK8486396.1"/>
    </source>
</evidence>
<name>A0ABR2A1B5_9ROSI</name>
<organism evidence="1 2">
    <name type="scientific">Hibiscus sabdariffa</name>
    <name type="common">roselle</name>
    <dbReference type="NCBI Taxonomy" id="183260"/>
    <lineage>
        <taxon>Eukaryota</taxon>
        <taxon>Viridiplantae</taxon>
        <taxon>Streptophyta</taxon>
        <taxon>Embryophyta</taxon>
        <taxon>Tracheophyta</taxon>
        <taxon>Spermatophyta</taxon>
        <taxon>Magnoliopsida</taxon>
        <taxon>eudicotyledons</taxon>
        <taxon>Gunneridae</taxon>
        <taxon>Pentapetalae</taxon>
        <taxon>rosids</taxon>
        <taxon>malvids</taxon>
        <taxon>Malvales</taxon>
        <taxon>Malvaceae</taxon>
        <taxon>Malvoideae</taxon>
        <taxon>Hibiscus</taxon>
    </lineage>
</organism>
<comment type="caution">
    <text evidence="1">The sequence shown here is derived from an EMBL/GenBank/DDBJ whole genome shotgun (WGS) entry which is preliminary data.</text>
</comment>
<protein>
    <submittedName>
        <fullName evidence="1">Uncharacterized protein</fullName>
    </submittedName>
</protein>